<accession>A0ABV6ZW75</accession>
<protein>
    <submittedName>
        <fullName evidence="14">Fatty acid desaturase</fullName>
        <ecNumber evidence="14">1.14.19.-</ecNumber>
    </submittedName>
</protein>
<evidence type="ECO:0000256" key="6">
    <source>
        <dbReference type="ARBA" id="ARBA00022989"/>
    </source>
</evidence>
<name>A0ABV6ZW75_9PROT</name>
<feature type="transmembrane region" description="Helical" evidence="12">
    <location>
        <begin position="185"/>
        <end position="208"/>
    </location>
</feature>
<dbReference type="Pfam" id="PF00487">
    <property type="entry name" value="FA_desaturase"/>
    <property type="match status" value="1"/>
</dbReference>
<dbReference type="GO" id="GO:0016491">
    <property type="term" value="F:oxidoreductase activity"/>
    <property type="evidence" value="ECO:0007669"/>
    <property type="project" value="UniProtKB-KW"/>
</dbReference>
<keyword evidence="7 14" id="KW-0560">Oxidoreductase</keyword>
<keyword evidence="15" id="KW-1185">Reference proteome</keyword>
<dbReference type="EC" id="1.14.19.-" evidence="14"/>
<dbReference type="EMBL" id="JBHRSV010000006">
    <property type="protein sequence ID" value="MFC2925668.1"/>
    <property type="molecule type" value="Genomic_DNA"/>
</dbReference>
<evidence type="ECO:0000256" key="8">
    <source>
        <dbReference type="ARBA" id="ARBA00023004"/>
    </source>
</evidence>
<comment type="similarity">
    <text evidence="2">Belongs to the fatty acid desaturase type 2 family.</text>
</comment>
<dbReference type="PRINTS" id="PR00075">
    <property type="entry name" value="FACDDSATRASE"/>
</dbReference>
<dbReference type="InterPro" id="IPR015876">
    <property type="entry name" value="Acyl-CoA_DS"/>
</dbReference>
<proteinExistence type="inferred from homology"/>
<dbReference type="InterPro" id="IPR005804">
    <property type="entry name" value="FA_desaturase_dom"/>
</dbReference>
<sequence length="311" mass="35011">MTIETALRARSEEILRSWRTLDWTSAFSAVIYPALGVLTLVVALVLGFALESIHLHWWYAPLAILTTAAAVFVCNMGIGPLHRIWQHRAGHLSTPVQVIVAINCIIAMQGKLKDWVNYHSQHHRHADEPGDPHNPSEGKFWAWIGWILWRDKQDMDRPMARWLSRFKVVEWADRNHLWLSAVVHLVLPGLVYAVFALLGWPLVLAAILHASAVIGRGMQFHATTLGVNVFGHMKTPKWFAYTLALLTGGEALHGHHHDFPRSALNLPRKGIWNRIVDYNGTVLLLLSKLRLARDLVIAPQFEPAAVPAKAN</sequence>
<keyword evidence="3" id="KW-0444">Lipid biosynthesis</keyword>
<evidence type="ECO:0000256" key="4">
    <source>
        <dbReference type="ARBA" id="ARBA00022692"/>
    </source>
</evidence>
<keyword evidence="9" id="KW-0443">Lipid metabolism</keyword>
<evidence type="ECO:0000256" key="7">
    <source>
        <dbReference type="ARBA" id="ARBA00023002"/>
    </source>
</evidence>
<comment type="caution">
    <text evidence="14">The sequence shown here is derived from an EMBL/GenBank/DDBJ whole genome shotgun (WGS) entry which is preliminary data.</text>
</comment>
<evidence type="ECO:0000256" key="12">
    <source>
        <dbReference type="SAM" id="Phobius"/>
    </source>
</evidence>
<dbReference type="Proteomes" id="UP001595379">
    <property type="component" value="Unassembled WGS sequence"/>
</dbReference>
<evidence type="ECO:0000256" key="10">
    <source>
        <dbReference type="ARBA" id="ARBA00023136"/>
    </source>
</evidence>
<organism evidence="14 15">
    <name type="scientific">Hyphobacterium vulgare</name>
    <dbReference type="NCBI Taxonomy" id="1736751"/>
    <lineage>
        <taxon>Bacteria</taxon>
        <taxon>Pseudomonadati</taxon>
        <taxon>Pseudomonadota</taxon>
        <taxon>Alphaproteobacteria</taxon>
        <taxon>Maricaulales</taxon>
        <taxon>Maricaulaceae</taxon>
        <taxon>Hyphobacterium</taxon>
    </lineage>
</organism>
<feature type="transmembrane region" description="Helical" evidence="12">
    <location>
        <begin position="21"/>
        <end position="50"/>
    </location>
</feature>
<evidence type="ECO:0000256" key="2">
    <source>
        <dbReference type="ARBA" id="ARBA00008749"/>
    </source>
</evidence>
<dbReference type="PANTHER" id="PTHR11351:SF31">
    <property type="entry name" value="DESATURASE 1, ISOFORM A-RELATED"/>
    <property type="match status" value="1"/>
</dbReference>
<evidence type="ECO:0000256" key="1">
    <source>
        <dbReference type="ARBA" id="ARBA00004141"/>
    </source>
</evidence>
<evidence type="ECO:0000256" key="9">
    <source>
        <dbReference type="ARBA" id="ARBA00023098"/>
    </source>
</evidence>
<reference evidence="15" key="1">
    <citation type="journal article" date="2019" name="Int. J. Syst. Evol. Microbiol.">
        <title>The Global Catalogue of Microorganisms (GCM) 10K type strain sequencing project: providing services to taxonomists for standard genome sequencing and annotation.</title>
        <authorList>
            <consortium name="The Broad Institute Genomics Platform"/>
            <consortium name="The Broad Institute Genome Sequencing Center for Infectious Disease"/>
            <person name="Wu L."/>
            <person name="Ma J."/>
        </authorList>
    </citation>
    <scope>NUCLEOTIDE SEQUENCE [LARGE SCALE GENOMIC DNA]</scope>
    <source>
        <strain evidence="15">KCTC 52487</strain>
    </source>
</reference>
<keyword evidence="5" id="KW-0276">Fatty acid metabolism</keyword>
<feature type="domain" description="Fatty acid desaturase" evidence="13">
    <location>
        <begin position="72"/>
        <end position="261"/>
    </location>
</feature>
<comment type="subcellular location">
    <subcellularLocation>
        <location evidence="1">Membrane</location>
        <topology evidence="1">Multi-pass membrane protein</topology>
    </subcellularLocation>
</comment>
<evidence type="ECO:0000256" key="11">
    <source>
        <dbReference type="ARBA" id="ARBA00023160"/>
    </source>
</evidence>
<keyword evidence="11" id="KW-0275">Fatty acid biosynthesis</keyword>
<evidence type="ECO:0000256" key="3">
    <source>
        <dbReference type="ARBA" id="ARBA00022516"/>
    </source>
</evidence>
<evidence type="ECO:0000259" key="13">
    <source>
        <dbReference type="Pfam" id="PF00487"/>
    </source>
</evidence>
<keyword evidence="4 12" id="KW-0812">Transmembrane</keyword>
<keyword evidence="10 12" id="KW-0472">Membrane</keyword>
<evidence type="ECO:0000313" key="14">
    <source>
        <dbReference type="EMBL" id="MFC2925668.1"/>
    </source>
</evidence>
<feature type="transmembrane region" description="Helical" evidence="12">
    <location>
        <begin position="56"/>
        <end position="78"/>
    </location>
</feature>
<gene>
    <name evidence="14" type="ORF">ACFOOR_06085</name>
</gene>
<dbReference type="RefSeq" id="WP_343165536.1">
    <property type="nucleotide sequence ID" value="NZ_JBHRSV010000006.1"/>
</dbReference>
<evidence type="ECO:0000256" key="5">
    <source>
        <dbReference type="ARBA" id="ARBA00022832"/>
    </source>
</evidence>
<keyword evidence="8" id="KW-0408">Iron</keyword>
<evidence type="ECO:0000313" key="15">
    <source>
        <dbReference type="Proteomes" id="UP001595379"/>
    </source>
</evidence>
<keyword evidence="6 12" id="KW-1133">Transmembrane helix</keyword>
<dbReference type="PANTHER" id="PTHR11351">
    <property type="entry name" value="ACYL-COA DESATURASE"/>
    <property type="match status" value="1"/>
</dbReference>